<dbReference type="InParanoid" id="A0A200PXL4"/>
<proteinExistence type="predicted"/>
<dbReference type="Proteomes" id="UP000195402">
    <property type="component" value="Unassembled WGS sequence"/>
</dbReference>
<dbReference type="STRING" id="56857.A0A200PXL4"/>
<protein>
    <submittedName>
        <fullName evidence="2">Uncharacterized protein</fullName>
    </submittedName>
</protein>
<keyword evidence="1" id="KW-0472">Membrane</keyword>
<evidence type="ECO:0000313" key="3">
    <source>
        <dbReference type="Proteomes" id="UP000195402"/>
    </source>
</evidence>
<dbReference type="PANTHER" id="PTHR31170">
    <property type="entry name" value="BNAC04G53230D PROTEIN"/>
    <property type="match status" value="1"/>
</dbReference>
<dbReference type="OrthoDB" id="1846188at2759"/>
<dbReference type="PANTHER" id="PTHR31170:SF18">
    <property type="entry name" value="(WILD MALAYSIAN BANANA) HYPOTHETICAL PROTEIN"/>
    <property type="match status" value="1"/>
</dbReference>
<dbReference type="OMA" id="MCRIWIS"/>
<accession>A0A200PXL4</accession>
<organism evidence="2 3">
    <name type="scientific">Macleaya cordata</name>
    <name type="common">Five-seeded plume-poppy</name>
    <name type="synonym">Bocconia cordata</name>
    <dbReference type="NCBI Taxonomy" id="56857"/>
    <lineage>
        <taxon>Eukaryota</taxon>
        <taxon>Viridiplantae</taxon>
        <taxon>Streptophyta</taxon>
        <taxon>Embryophyta</taxon>
        <taxon>Tracheophyta</taxon>
        <taxon>Spermatophyta</taxon>
        <taxon>Magnoliopsida</taxon>
        <taxon>Ranunculales</taxon>
        <taxon>Papaveraceae</taxon>
        <taxon>Papaveroideae</taxon>
        <taxon>Macleaya</taxon>
    </lineage>
</organism>
<evidence type="ECO:0000256" key="1">
    <source>
        <dbReference type="SAM" id="Phobius"/>
    </source>
</evidence>
<comment type="caution">
    <text evidence="2">The sequence shown here is derived from an EMBL/GenBank/DDBJ whole genome shotgun (WGS) entry which is preliminary data.</text>
</comment>
<sequence>MEEDRWSILGNIDPDDAMRNPIYLELERLEKEKQPIFKLPNHVKEGNVKAYEPQLVSIGPYHYGKQHLKPMEVHKQKALSKFVEKSRVPIQYFKLELIKIVDQLKESYAELDEAWKDDDNKFVELMILDGCFILEFLFITKDDPANGYAPTDPMFSYNGKIVNYNAVMQDLVLVENQLPYLVLSTLLSIGRQASPEDVQGILSWMMLAKNQGPGLHMLDIFMRGILEGSNFKREEEVRYSASELYEFGIQFKKVGSYKNIKFDRNKAILNLPSILINDFYVRSYINMKAFEQRVGEDRKFNSYICLIGILVQSAKDVRVLQSQGIIINGLDSDEAVVEVIKELRKDAVVDRMGESSLVLEQMSGYCKQSTVVRKRKFRNWISNLRENYFGNPWTSISVAAAAFLLLLTVIQTVYTVCSFYSVKN</sequence>
<feature type="transmembrane region" description="Helical" evidence="1">
    <location>
        <begin position="398"/>
        <end position="422"/>
    </location>
</feature>
<dbReference type="Pfam" id="PF03140">
    <property type="entry name" value="DUF247"/>
    <property type="match status" value="1"/>
</dbReference>
<dbReference type="AlphaFoldDB" id="A0A200PXL4"/>
<keyword evidence="3" id="KW-1185">Reference proteome</keyword>
<name>A0A200PXL4_MACCD</name>
<dbReference type="EMBL" id="MVGT01003947">
    <property type="protein sequence ID" value="OVA02934.1"/>
    <property type="molecule type" value="Genomic_DNA"/>
</dbReference>
<gene>
    <name evidence="2" type="ORF">BVC80_9095g138</name>
</gene>
<keyword evidence="1" id="KW-0812">Transmembrane</keyword>
<keyword evidence="1" id="KW-1133">Transmembrane helix</keyword>
<reference evidence="2 3" key="1">
    <citation type="journal article" date="2017" name="Mol. Plant">
        <title>The Genome of Medicinal Plant Macleaya cordata Provides New Insights into Benzylisoquinoline Alkaloids Metabolism.</title>
        <authorList>
            <person name="Liu X."/>
            <person name="Liu Y."/>
            <person name="Huang P."/>
            <person name="Ma Y."/>
            <person name="Qing Z."/>
            <person name="Tang Q."/>
            <person name="Cao H."/>
            <person name="Cheng P."/>
            <person name="Zheng Y."/>
            <person name="Yuan Z."/>
            <person name="Zhou Y."/>
            <person name="Liu J."/>
            <person name="Tang Z."/>
            <person name="Zhuo Y."/>
            <person name="Zhang Y."/>
            <person name="Yu L."/>
            <person name="Huang J."/>
            <person name="Yang P."/>
            <person name="Peng Q."/>
            <person name="Zhang J."/>
            <person name="Jiang W."/>
            <person name="Zhang Z."/>
            <person name="Lin K."/>
            <person name="Ro D.K."/>
            <person name="Chen X."/>
            <person name="Xiong X."/>
            <person name="Shang Y."/>
            <person name="Huang S."/>
            <person name="Zeng J."/>
        </authorList>
    </citation>
    <scope>NUCLEOTIDE SEQUENCE [LARGE SCALE GENOMIC DNA]</scope>
    <source>
        <strain evidence="3">cv. BLH2017</strain>
        <tissue evidence="2">Root</tissue>
    </source>
</reference>
<dbReference type="InterPro" id="IPR004158">
    <property type="entry name" value="DUF247_pln"/>
</dbReference>
<evidence type="ECO:0000313" key="2">
    <source>
        <dbReference type="EMBL" id="OVA02934.1"/>
    </source>
</evidence>